<keyword evidence="2" id="KW-1185">Reference proteome</keyword>
<dbReference type="Proteomes" id="UP000521943">
    <property type="component" value="Unassembled WGS sequence"/>
</dbReference>
<dbReference type="OrthoDB" id="3058706at2759"/>
<evidence type="ECO:0000313" key="2">
    <source>
        <dbReference type="Proteomes" id="UP000521943"/>
    </source>
</evidence>
<gene>
    <name evidence="1" type="ORF">DFP72DRAFT_1177631</name>
</gene>
<comment type="caution">
    <text evidence="1">The sequence shown here is derived from an EMBL/GenBank/DDBJ whole genome shotgun (WGS) entry which is preliminary data.</text>
</comment>
<dbReference type="EMBL" id="JACGCI010000136">
    <property type="protein sequence ID" value="KAF6743779.1"/>
    <property type="molecule type" value="Genomic_DNA"/>
</dbReference>
<evidence type="ECO:0000313" key="1">
    <source>
        <dbReference type="EMBL" id="KAF6743779.1"/>
    </source>
</evidence>
<organism evidence="1 2">
    <name type="scientific">Ephemerocybe angulata</name>
    <dbReference type="NCBI Taxonomy" id="980116"/>
    <lineage>
        <taxon>Eukaryota</taxon>
        <taxon>Fungi</taxon>
        <taxon>Dikarya</taxon>
        <taxon>Basidiomycota</taxon>
        <taxon>Agaricomycotina</taxon>
        <taxon>Agaricomycetes</taxon>
        <taxon>Agaricomycetidae</taxon>
        <taxon>Agaricales</taxon>
        <taxon>Agaricineae</taxon>
        <taxon>Psathyrellaceae</taxon>
        <taxon>Ephemerocybe</taxon>
    </lineage>
</organism>
<accession>A0A8H6LVK8</accession>
<reference evidence="1 2" key="1">
    <citation type="submission" date="2020-07" db="EMBL/GenBank/DDBJ databases">
        <title>Comparative genomics of pyrophilous fungi reveals a link between fire events and developmental genes.</title>
        <authorList>
            <consortium name="DOE Joint Genome Institute"/>
            <person name="Steindorff A.S."/>
            <person name="Carver A."/>
            <person name="Calhoun S."/>
            <person name="Stillman K."/>
            <person name="Liu H."/>
            <person name="Lipzen A."/>
            <person name="Pangilinan J."/>
            <person name="Labutti K."/>
            <person name="Bruns T.D."/>
            <person name="Grigoriev I.V."/>
        </authorList>
    </citation>
    <scope>NUCLEOTIDE SEQUENCE [LARGE SCALE GENOMIC DNA]</scope>
    <source>
        <strain evidence="1 2">CBS 144469</strain>
    </source>
</reference>
<proteinExistence type="predicted"/>
<sequence>MTLHLKEKGLRLSSSFDRLNDDVLFNIISYAAEPNTRCQPHSVELEALTLLNVSHASRWLRAVSLSSPALWGKVLQPHRSQFRWIELLLDRSGKSDLYIIADALEYRRDGEGKKIWKLVETHFHRCVYLSIAFTLPPSHVYSPYGLLWIPAPNLRQCFVYAETSVVSPFNIAKHLPTSVPTLFQNEAPKLHTLRFTNCVYSSQAPLPFPLLQTMSLEATTTLKCYPLLLPDIASLKTLAITHLGPINRFPSTYSTPSSSYATKPTSLPNLEALHLTGQIPWIQALLNNLEVPRGRCCMSLDVTFAAEGRLSVVQVAAFWRTIFNNFPRTSIQNWSFRCCSTSTDLRLSNKAGFSLSISVRTRRTHLLPPHPYASGNPETPPGLSTHPAADQAFFGISWALIALRFPSVVQGAKKLTLEFTEDTPFPEHLESLIPALVNVYRVDLNRYAAQDVRCYSLMGFLPRLSANIPVLPNLRILSIPRSVDCESVVSGRHRIATYGAFAILPRLENNEVEMEYYG</sequence>
<name>A0A8H6LVK8_9AGAR</name>
<dbReference type="AlphaFoldDB" id="A0A8H6LVK8"/>
<evidence type="ECO:0008006" key="3">
    <source>
        <dbReference type="Google" id="ProtNLM"/>
    </source>
</evidence>
<protein>
    <recommendedName>
        <fullName evidence="3">F-box domain-containing protein</fullName>
    </recommendedName>
</protein>